<keyword evidence="2" id="KW-1185">Reference proteome</keyword>
<name>A0A9X3XQH2_9CLOT</name>
<accession>A0A9X3XQH2</accession>
<sequence>MKKYLRNKNFIPNEFIERLDLNENKKNNQLISILILLNIIIIPTSVNKILKNKEYEEVYNHNNNNLEGNLNIEERIKKENIEEWINNITPNILYMNIQNNNGSIKVKNKEEVFKIEENDKIKINSIIKNEENYFTLEVRL</sequence>
<dbReference type="EMBL" id="JAMRYU010000028">
    <property type="protein sequence ID" value="MDC4242294.1"/>
    <property type="molecule type" value="Genomic_DNA"/>
</dbReference>
<dbReference type="Proteomes" id="UP001141183">
    <property type="component" value="Unassembled WGS sequence"/>
</dbReference>
<reference evidence="1" key="1">
    <citation type="submission" date="2022-05" db="EMBL/GenBank/DDBJ databases">
        <title>Draft genome sequence of Clostridium tertium strain CP3 isolated from Peru.</title>
        <authorList>
            <person name="Hurtado R."/>
            <person name="Lima L."/>
            <person name="Sousa T."/>
            <person name="Jaiswal A.K."/>
            <person name="Tiwari S."/>
            <person name="Maturrano L."/>
            <person name="Brenig B."/>
            <person name="Azevedo V."/>
        </authorList>
    </citation>
    <scope>NUCLEOTIDE SEQUENCE</scope>
    <source>
        <strain evidence="1">CP3</strain>
    </source>
</reference>
<evidence type="ECO:0000313" key="1">
    <source>
        <dbReference type="EMBL" id="MDC4242294.1"/>
    </source>
</evidence>
<dbReference type="AlphaFoldDB" id="A0A9X3XQH2"/>
<evidence type="ECO:0000313" key="2">
    <source>
        <dbReference type="Proteomes" id="UP001141183"/>
    </source>
</evidence>
<gene>
    <name evidence="1" type="ORF">NE398_19370</name>
</gene>
<proteinExistence type="predicted"/>
<organism evidence="1 2">
    <name type="scientific">Clostridium tertium</name>
    <dbReference type="NCBI Taxonomy" id="1559"/>
    <lineage>
        <taxon>Bacteria</taxon>
        <taxon>Bacillati</taxon>
        <taxon>Bacillota</taxon>
        <taxon>Clostridia</taxon>
        <taxon>Eubacteriales</taxon>
        <taxon>Clostridiaceae</taxon>
        <taxon>Clostridium</taxon>
    </lineage>
</organism>
<comment type="caution">
    <text evidence="1">The sequence shown here is derived from an EMBL/GenBank/DDBJ whole genome shotgun (WGS) entry which is preliminary data.</text>
</comment>
<dbReference type="RefSeq" id="WP_250454931.1">
    <property type="nucleotide sequence ID" value="NZ_JALDMI010000002.1"/>
</dbReference>
<protein>
    <submittedName>
        <fullName evidence="1">Uncharacterized protein</fullName>
    </submittedName>
</protein>